<sequence>MNVQPYNQKEQDAATAAGFPVIRDWAEGLTLLRLGFRKMDDALPGRNEALAAEGYKQAAEGLEIIHDFFKARGLDLSA</sequence>
<protein>
    <submittedName>
        <fullName evidence="1">Uncharacterized protein</fullName>
    </submittedName>
</protein>
<proteinExistence type="predicted"/>
<dbReference type="EMBL" id="MK552141">
    <property type="protein sequence ID" value="QBQ74536.1"/>
    <property type="molecule type" value="Genomic_DNA"/>
</dbReference>
<gene>
    <name evidence="1" type="ORF">BcepSauron_156</name>
</gene>
<dbReference type="Proteomes" id="UP000301424">
    <property type="component" value="Segment"/>
</dbReference>
<evidence type="ECO:0000313" key="1">
    <source>
        <dbReference type="EMBL" id="QBQ74536.1"/>
    </source>
</evidence>
<reference evidence="1 2" key="1">
    <citation type="submission" date="2019-02" db="EMBL/GenBank/DDBJ databases">
        <title>Complete genome sequence of Burkholderia cenocepacia phage BcepSauron.</title>
        <authorList>
            <person name="Park K."/>
            <person name="Gonzalez C."/>
            <person name="Liu M."/>
            <person name="Gill J."/>
        </authorList>
    </citation>
    <scope>NUCLEOTIDE SEQUENCE [LARGE SCALE GENOMIC DNA]</scope>
</reference>
<accession>A0A482MM02</accession>
<organism evidence="1 2">
    <name type="scientific">Burkholderia phage BcepSauron</name>
    <dbReference type="NCBI Taxonomy" id="2530033"/>
    <lineage>
        <taxon>Viruses</taxon>
        <taxon>Duplodnaviria</taxon>
        <taxon>Heunggongvirae</taxon>
        <taxon>Uroviricota</taxon>
        <taxon>Caudoviricetes</taxon>
        <taxon>Sarumanvirus</taxon>
        <taxon>Sarumanvirus bcepsauron</taxon>
    </lineage>
</organism>
<evidence type="ECO:0000313" key="2">
    <source>
        <dbReference type="Proteomes" id="UP000301424"/>
    </source>
</evidence>
<keyword evidence="2" id="KW-1185">Reference proteome</keyword>
<name>A0A482MM02_9CAUD</name>